<feature type="domain" description="HTH cro/C1-type" evidence="2">
    <location>
        <begin position="13"/>
        <end position="67"/>
    </location>
</feature>
<dbReference type="InterPro" id="IPR010982">
    <property type="entry name" value="Lambda_DNA-bd_dom_sf"/>
</dbReference>
<gene>
    <name evidence="3" type="ORF">ACERK3_01490</name>
</gene>
<dbReference type="EMBL" id="JBGUBD010000001">
    <property type="protein sequence ID" value="MFA9476956.1"/>
    <property type="molecule type" value="Genomic_DNA"/>
</dbReference>
<comment type="caution">
    <text evidence="3">The sequence shown here is derived from an EMBL/GenBank/DDBJ whole genome shotgun (WGS) entry which is preliminary data.</text>
</comment>
<dbReference type="InterPro" id="IPR050807">
    <property type="entry name" value="TransReg_Diox_bact_type"/>
</dbReference>
<keyword evidence="4" id="KW-1185">Reference proteome</keyword>
<proteinExistence type="predicted"/>
<dbReference type="PANTHER" id="PTHR46797">
    <property type="entry name" value="HTH-TYPE TRANSCRIPTIONAL REGULATOR"/>
    <property type="match status" value="1"/>
</dbReference>
<dbReference type="Proteomes" id="UP001575105">
    <property type="component" value="Unassembled WGS sequence"/>
</dbReference>
<keyword evidence="1" id="KW-0238">DNA-binding</keyword>
<dbReference type="CDD" id="cd00093">
    <property type="entry name" value="HTH_XRE"/>
    <property type="match status" value="1"/>
</dbReference>
<evidence type="ECO:0000313" key="3">
    <source>
        <dbReference type="EMBL" id="MFA9476956.1"/>
    </source>
</evidence>
<dbReference type="Gene3D" id="1.10.260.40">
    <property type="entry name" value="lambda repressor-like DNA-binding domains"/>
    <property type="match status" value="1"/>
</dbReference>
<dbReference type="PROSITE" id="PS50943">
    <property type="entry name" value="HTH_CROC1"/>
    <property type="match status" value="1"/>
</dbReference>
<protein>
    <submittedName>
        <fullName evidence="3">Helix-turn-helix domain-containing protein</fullName>
    </submittedName>
</protein>
<organism evidence="3 4">
    <name type="scientific">Natronomicrosphaera hydrolytica</name>
    <dbReference type="NCBI Taxonomy" id="3242702"/>
    <lineage>
        <taxon>Bacteria</taxon>
        <taxon>Pseudomonadati</taxon>
        <taxon>Planctomycetota</taxon>
        <taxon>Phycisphaerae</taxon>
        <taxon>Phycisphaerales</taxon>
        <taxon>Phycisphaeraceae</taxon>
        <taxon>Natronomicrosphaera</taxon>
    </lineage>
</organism>
<sequence>MEDALLDRFGTAIRRLRSERGWTQEGLANAADLHRNYVGDLERGKRNPTLHVVAQLADAFELSLSELLEDV</sequence>
<dbReference type="PANTHER" id="PTHR46797:SF1">
    <property type="entry name" value="METHYLPHOSPHONATE SYNTHASE"/>
    <property type="match status" value="1"/>
</dbReference>
<evidence type="ECO:0000256" key="1">
    <source>
        <dbReference type="ARBA" id="ARBA00023125"/>
    </source>
</evidence>
<dbReference type="SUPFAM" id="SSF47413">
    <property type="entry name" value="lambda repressor-like DNA-binding domains"/>
    <property type="match status" value="1"/>
</dbReference>
<name>A0ABV4U028_9BACT</name>
<dbReference type="RefSeq" id="WP_425343881.1">
    <property type="nucleotide sequence ID" value="NZ_JBGUBD010000001.1"/>
</dbReference>
<dbReference type="Pfam" id="PF01381">
    <property type="entry name" value="HTH_3"/>
    <property type="match status" value="1"/>
</dbReference>
<reference evidence="3 4" key="1">
    <citation type="submission" date="2024-08" db="EMBL/GenBank/DDBJ databases">
        <title>Whole-genome sequencing of halo(alkali)philic microorganisms from hypersaline lakes.</title>
        <authorList>
            <person name="Sorokin D.Y."/>
            <person name="Merkel A.Y."/>
            <person name="Messina E."/>
            <person name="Yakimov M."/>
        </authorList>
    </citation>
    <scope>NUCLEOTIDE SEQUENCE [LARGE SCALE GENOMIC DNA]</scope>
    <source>
        <strain evidence="3 4">AB-hyl4</strain>
    </source>
</reference>
<evidence type="ECO:0000259" key="2">
    <source>
        <dbReference type="PROSITE" id="PS50943"/>
    </source>
</evidence>
<accession>A0ABV4U028</accession>
<dbReference type="InterPro" id="IPR001387">
    <property type="entry name" value="Cro/C1-type_HTH"/>
</dbReference>
<dbReference type="SMART" id="SM00530">
    <property type="entry name" value="HTH_XRE"/>
    <property type="match status" value="1"/>
</dbReference>
<evidence type="ECO:0000313" key="4">
    <source>
        <dbReference type="Proteomes" id="UP001575105"/>
    </source>
</evidence>